<gene>
    <name evidence="1" type="ORF">KC01_LOCUS20324</name>
</gene>
<protein>
    <submittedName>
        <fullName evidence="1">Uncharacterized protein</fullName>
    </submittedName>
</protein>
<accession>A0AAV2KLR9</accession>
<reference evidence="1 2" key="1">
    <citation type="submission" date="2024-04" db="EMBL/GenBank/DDBJ databases">
        <authorList>
            <person name="Waldvogel A.-M."/>
            <person name="Schoenle A."/>
        </authorList>
    </citation>
    <scope>NUCLEOTIDE SEQUENCE [LARGE SCALE GENOMIC DNA]</scope>
</reference>
<evidence type="ECO:0000313" key="1">
    <source>
        <dbReference type="EMBL" id="CAL1590881.1"/>
    </source>
</evidence>
<name>A0AAV2KLR9_KNICA</name>
<dbReference type="AlphaFoldDB" id="A0AAV2KLR9"/>
<proteinExistence type="predicted"/>
<dbReference type="EMBL" id="OZ035841">
    <property type="protein sequence ID" value="CAL1590881.1"/>
    <property type="molecule type" value="Genomic_DNA"/>
</dbReference>
<dbReference type="Proteomes" id="UP001497482">
    <property type="component" value="Chromosome 19"/>
</dbReference>
<evidence type="ECO:0000313" key="2">
    <source>
        <dbReference type="Proteomes" id="UP001497482"/>
    </source>
</evidence>
<organism evidence="1 2">
    <name type="scientific">Knipowitschia caucasica</name>
    <name type="common">Caucasian dwarf goby</name>
    <name type="synonym">Pomatoschistus caucasicus</name>
    <dbReference type="NCBI Taxonomy" id="637954"/>
    <lineage>
        <taxon>Eukaryota</taxon>
        <taxon>Metazoa</taxon>
        <taxon>Chordata</taxon>
        <taxon>Craniata</taxon>
        <taxon>Vertebrata</taxon>
        <taxon>Euteleostomi</taxon>
        <taxon>Actinopterygii</taxon>
        <taxon>Neopterygii</taxon>
        <taxon>Teleostei</taxon>
        <taxon>Neoteleostei</taxon>
        <taxon>Acanthomorphata</taxon>
        <taxon>Gobiaria</taxon>
        <taxon>Gobiiformes</taxon>
        <taxon>Gobioidei</taxon>
        <taxon>Gobiidae</taxon>
        <taxon>Gobiinae</taxon>
        <taxon>Knipowitschia</taxon>
    </lineage>
</organism>
<keyword evidence="2" id="KW-1185">Reference proteome</keyword>
<sequence>MTTPRPAMYGQVATPFPHLNQHKREQLSIIESQIFREILCSVFETSALESSASSQRPTAAQVELLHHAQPPAVSLGPGTSGR</sequence>